<keyword evidence="1" id="KW-0808">Transferase</keyword>
<dbReference type="GO" id="GO:0016740">
    <property type="term" value="F:transferase activity"/>
    <property type="evidence" value="ECO:0007669"/>
    <property type="project" value="UniProtKB-KW"/>
</dbReference>
<evidence type="ECO:0000313" key="2">
    <source>
        <dbReference type="Proteomes" id="UP000199516"/>
    </source>
</evidence>
<sequence>MIRHLKGRIPSIHSETYVDESAQVMGDVRLAKDVSIWPTAVLRGDDGNYIEVGEGSNVQDGSICHVTNEDPVIIGKKVTIGHGVILHACTIEDYALVGMGATVLDGAVVETGAQVAAGALVPPGKRIPKGSLAVGVPAKVVRELTEEEKKETVENANEYIELWKEDYQKDKLNMEG</sequence>
<reference evidence="1 2" key="1">
    <citation type="submission" date="2016-10" db="EMBL/GenBank/DDBJ databases">
        <authorList>
            <person name="de Groot N.N."/>
        </authorList>
    </citation>
    <scope>NUCLEOTIDE SEQUENCE [LARGE SCALE GENOMIC DNA]</scope>
    <source>
        <strain evidence="1 2">DSM 23995</strain>
    </source>
</reference>
<dbReference type="EMBL" id="FONT01000002">
    <property type="protein sequence ID" value="SFE55668.1"/>
    <property type="molecule type" value="Genomic_DNA"/>
</dbReference>
<dbReference type="Gene3D" id="2.160.10.10">
    <property type="entry name" value="Hexapeptide repeat proteins"/>
    <property type="match status" value="1"/>
</dbReference>
<dbReference type="PANTHER" id="PTHR13061:SF29">
    <property type="entry name" value="GAMMA CARBONIC ANHYDRASE-LIKE 1, MITOCHONDRIAL-RELATED"/>
    <property type="match status" value="1"/>
</dbReference>
<evidence type="ECO:0000313" key="1">
    <source>
        <dbReference type="EMBL" id="SFE55668.1"/>
    </source>
</evidence>
<organism evidence="1 2">
    <name type="scientific">Alteribacillus iranensis</name>
    <dbReference type="NCBI Taxonomy" id="930128"/>
    <lineage>
        <taxon>Bacteria</taxon>
        <taxon>Bacillati</taxon>
        <taxon>Bacillota</taxon>
        <taxon>Bacilli</taxon>
        <taxon>Bacillales</taxon>
        <taxon>Bacillaceae</taxon>
        <taxon>Alteribacillus</taxon>
    </lineage>
</organism>
<gene>
    <name evidence="1" type="ORF">SAMN05192532_102310</name>
</gene>
<dbReference type="OrthoDB" id="9803036at2"/>
<protein>
    <submittedName>
        <fullName evidence="1">Carbonic anhydrase or acetyltransferase, isoleucine patch superfamily</fullName>
    </submittedName>
</protein>
<dbReference type="CDD" id="cd04645">
    <property type="entry name" value="LbH_gamma_CA_like"/>
    <property type="match status" value="1"/>
</dbReference>
<keyword evidence="2" id="KW-1185">Reference proteome</keyword>
<dbReference type="PANTHER" id="PTHR13061">
    <property type="entry name" value="DYNACTIN SUBUNIT P25"/>
    <property type="match status" value="1"/>
</dbReference>
<name>A0A1I2BIM0_9BACI</name>
<proteinExistence type="predicted"/>
<accession>A0A1I2BIM0</accession>
<dbReference type="SUPFAM" id="SSF51161">
    <property type="entry name" value="Trimeric LpxA-like enzymes"/>
    <property type="match status" value="1"/>
</dbReference>
<dbReference type="InterPro" id="IPR050484">
    <property type="entry name" value="Transf_Hexapept/Carb_Anhydrase"/>
</dbReference>
<dbReference type="RefSeq" id="WP_091658694.1">
    <property type="nucleotide sequence ID" value="NZ_FONT01000002.1"/>
</dbReference>
<dbReference type="Proteomes" id="UP000199516">
    <property type="component" value="Unassembled WGS sequence"/>
</dbReference>
<dbReference type="STRING" id="930128.SAMN05192532_102310"/>
<dbReference type="AlphaFoldDB" id="A0A1I2BIM0"/>
<dbReference type="InterPro" id="IPR011004">
    <property type="entry name" value="Trimer_LpxA-like_sf"/>
</dbReference>
<dbReference type="InterPro" id="IPR047324">
    <property type="entry name" value="LbH_gamma_CA-like"/>
</dbReference>